<name>A0A9D9EGK3_9BACT</name>
<evidence type="ECO:0000256" key="4">
    <source>
        <dbReference type="ARBA" id="ARBA00022806"/>
    </source>
</evidence>
<dbReference type="GO" id="GO:0016787">
    <property type="term" value="F:hydrolase activity"/>
    <property type="evidence" value="ECO:0007669"/>
    <property type="project" value="UniProtKB-UniRule"/>
</dbReference>
<dbReference type="SUPFAM" id="SSF53098">
    <property type="entry name" value="Ribonuclease H-like"/>
    <property type="match status" value="1"/>
</dbReference>
<evidence type="ECO:0000313" key="14">
    <source>
        <dbReference type="EMBL" id="MBO8444609.1"/>
    </source>
</evidence>
<evidence type="ECO:0000259" key="13">
    <source>
        <dbReference type="PROSITE" id="PS51198"/>
    </source>
</evidence>
<feature type="domain" description="UvrD-like helicase ATP-binding" evidence="13">
    <location>
        <begin position="1100"/>
        <end position="1432"/>
    </location>
</feature>
<dbReference type="InterPro" id="IPR011545">
    <property type="entry name" value="DEAD/DEAH_box_helicase_dom"/>
</dbReference>
<evidence type="ECO:0000259" key="11">
    <source>
        <dbReference type="PROSITE" id="PS51192"/>
    </source>
</evidence>
<dbReference type="PROSITE" id="PS51198">
    <property type="entry name" value="UVRD_HELICASE_ATP_BIND"/>
    <property type="match status" value="1"/>
</dbReference>
<dbReference type="InterPro" id="IPR012337">
    <property type="entry name" value="RNaseH-like_sf"/>
</dbReference>
<evidence type="ECO:0000256" key="7">
    <source>
        <dbReference type="ARBA" id="ARBA00023235"/>
    </source>
</evidence>
<organism evidence="14 15">
    <name type="scientific">Candidatus Cryptobacteroides merdavium</name>
    <dbReference type="NCBI Taxonomy" id="2840769"/>
    <lineage>
        <taxon>Bacteria</taxon>
        <taxon>Pseudomonadati</taxon>
        <taxon>Bacteroidota</taxon>
        <taxon>Bacteroidia</taxon>
        <taxon>Bacteroidales</taxon>
        <taxon>Candidatus Cryptobacteroides</taxon>
    </lineage>
</organism>
<evidence type="ECO:0000256" key="8">
    <source>
        <dbReference type="ARBA" id="ARBA00034617"/>
    </source>
</evidence>
<feature type="domain" description="Helicase ATP-binding" evidence="11">
    <location>
        <begin position="319"/>
        <end position="499"/>
    </location>
</feature>
<keyword evidence="6" id="KW-0238">DNA-binding</keyword>
<dbReference type="InterPro" id="IPR027417">
    <property type="entry name" value="P-loop_NTPase"/>
</dbReference>
<dbReference type="GO" id="GO:0043138">
    <property type="term" value="F:3'-5' DNA helicase activity"/>
    <property type="evidence" value="ECO:0007669"/>
    <property type="project" value="UniProtKB-EC"/>
</dbReference>
<dbReference type="CDD" id="cd17932">
    <property type="entry name" value="DEXQc_UvrD"/>
    <property type="match status" value="1"/>
</dbReference>
<dbReference type="InterPro" id="IPR004589">
    <property type="entry name" value="DNA_helicase_ATP-dep_RecQ"/>
</dbReference>
<gene>
    <name evidence="14" type="ORF">IAC23_02785</name>
</gene>
<evidence type="ECO:0000259" key="12">
    <source>
        <dbReference type="PROSITE" id="PS51194"/>
    </source>
</evidence>
<dbReference type="InterPro" id="IPR014001">
    <property type="entry name" value="Helicase_ATP-bd"/>
</dbReference>
<dbReference type="Pfam" id="PF13245">
    <property type="entry name" value="AAA_19"/>
    <property type="match status" value="1"/>
</dbReference>
<dbReference type="PANTHER" id="PTHR13710:SF105">
    <property type="entry name" value="ATP-DEPENDENT DNA HELICASE Q1"/>
    <property type="match status" value="1"/>
</dbReference>
<dbReference type="Pfam" id="PF00271">
    <property type="entry name" value="Helicase_C"/>
    <property type="match status" value="1"/>
</dbReference>
<dbReference type="PROSITE" id="PS51192">
    <property type="entry name" value="HELICASE_ATP_BIND_1"/>
    <property type="match status" value="1"/>
</dbReference>
<dbReference type="SMART" id="SM00487">
    <property type="entry name" value="DEXDc"/>
    <property type="match status" value="1"/>
</dbReference>
<reference evidence="14" key="1">
    <citation type="submission" date="2020-10" db="EMBL/GenBank/DDBJ databases">
        <authorList>
            <person name="Gilroy R."/>
        </authorList>
    </citation>
    <scope>NUCLEOTIDE SEQUENCE</scope>
    <source>
        <strain evidence="14">D5-748</strain>
    </source>
</reference>
<dbReference type="InterPro" id="IPR001650">
    <property type="entry name" value="Helicase_C-like"/>
</dbReference>
<dbReference type="InterPro" id="IPR027785">
    <property type="entry name" value="UvrD-like_helicase_C"/>
</dbReference>
<accession>A0A9D9EGK3</accession>
<keyword evidence="5 10" id="KW-0067">ATP-binding</keyword>
<comment type="caution">
    <text evidence="14">The sequence shown here is derived from an EMBL/GenBank/DDBJ whole genome shotgun (WGS) entry which is preliminary data.</text>
</comment>
<reference evidence="14" key="2">
    <citation type="journal article" date="2021" name="PeerJ">
        <title>Extensive microbial diversity within the chicken gut microbiome revealed by metagenomics and culture.</title>
        <authorList>
            <person name="Gilroy R."/>
            <person name="Ravi A."/>
            <person name="Getino M."/>
            <person name="Pursley I."/>
            <person name="Horton D.L."/>
            <person name="Alikhan N.F."/>
            <person name="Baker D."/>
            <person name="Gharbi K."/>
            <person name="Hall N."/>
            <person name="Watson M."/>
            <person name="Adriaenssens E.M."/>
            <person name="Foster-Nyarko E."/>
            <person name="Jarju S."/>
            <person name="Secka A."/>
            <person name="Antonio M."/>
            <person name="Oren A."/>
            <person name="Chaudhuri R.R."/>
            <person name="La Ragione R."/>
            <person name="Hildebrand F."/>
            <person name="Pallen M.J."/>
        </authorList>
    </citation>
    <scope>NUCLEOTIDE SEQUENCE</scope>
    <source>
        <strain evidence="14">D5-748</strain>
    </source>
</reference>
<evidence type="ECO:0000313" key="15">
    <source>
        <dbReference type="Proteomes" id="UP000823619"/>
    </source>
</evidence>
<dbReference type="Pfam" id="PF00270">
    <property type="entry name" value="DEAD"/>
    <property type="match status" value="1"/>
</dbReference>
<dbReference type="Proteomes" id="UP000823619">
    <property type="component" value="Unassembled WGS sequence"/>
</dbReference>
<dbReference type="GO" id="GO:0006281">
    <property type="term" value="P:DNA repair"/>
    <property type="evidence" value="ECO:0007669"/>
    <property type="project" value="TreeGrafter"/>
</dbReference>
<dbReference type="PROSITE" id="PS51194">
    <property type="entry name" value="HELICASE_CTER"/>
    <property type="match status" value="1"/>
</dbReference>
<dbReference type="EMBL" id="JADIMO010000032">
    <property type="protein sequence ID" value="MBO8444609.1"/>
    <property type="molecule type" value="Genomic_DNA"/>
</dbReference>
<dbReference type="GO" id="GO:0005694">
    <property type="term" value="C:chromosome"/>
    <property type="evidence" value="ECO:0007669"/>
    <property type="project" value="TreeGrafter"/>
</dbReference>
<dbReference type="SUPFAM" id="SSF52540">
    <property type="entry name" value="P-loop containing nucleoside triphosphate hydrolases"/>
    <property type="match status" value="2"/>
</dbReference>
<evidence type="ECO:0000256" key="3">
    <source>
        <dbReference type="ARBA" id="ARBA00022801"/>
    </source>
</evidence>
<evidence type="ECO:0000256" key="9">
    <source>
        <dbReference type="ARBA" id="ARBA00034808"/>
    </source>
</evidence>
<dbReference type="NCBIfam" id="TIGR00614">
    <property type="entry name" value="recQ_fam"/>
    <property type="match status" value="1"/>
</dbReference>
<evidence type="ECO:0000256" key="10">
    <source>
        <dbReference type="PROSITE-ProRule" id="PRU00560"/>
    </source>
</evidence>
<evidence type="ECO:0000256" key="5">
    <source>
        <dbReference type="ARBA" id="ARBA00022840"/>
    </source>
</evidence>
<evidence type="ECO:0000256" key="1">
    <source>
        <dbReference type="ARBA" id="ARBA00005446"/>
    </source>
</evidence>
<protein>
    <recommendedName>
        <fullName evidence="9">DNA 3'-5' helicase</fullName>
        <ecNumber evidence="9">5.6.2.4</ecNumber>
    </recommendedName>
</protein>
<evidence type="ECO:0000256" key="2">
    <source>
        <dbReference type="ARBA" id="ARBA00022741"/>
    </source>
</evidence>
<dbReference type="GO" id="GO:0003677">
    <property type="term" value="F:DNA binding"/>
    <property type="evidence" value="ECO:0007669"/>
    <property type="project" value="UniProtKB-KW"/>
</dbReference>
<keyword evidence="2 10" id="KW-0547">Nucleotide-binding</keyword>
<keyword evidence="7" id="KW-0413">Isomerase</keyword>
<dbReference type="GO" id="GO:0009378">
    <property type="term" value="F:four-way junction helicase activity"/>
    <property type="evidence" value="ECO:0007669"/>
    <property type="project" value="TreeGrafter"/>
</dbReference>
<feature type="binding site" evidence="10">
    <location>
        <begin position="1121"/>
        <end position="1128"/>
    </location>
    <ligand>
        <name>ATP</name>
        <dbReference type="ChEBI" id="CHEBI:30616"/>
    </ligand>
</feature>
<comment type="catalytic activity">
    <reaction evidence="8">
        <text>Couples ATP hydrolysis with the unwinding of duplex DNA by translocating in the 3'-5' direction.</text>
        <dbReference type="EC" id="5.6.2.4"/>
    </reaction>
</comment>
<keyword evidence="3 10" id="KW-0378">Hydrolase</keyword>
<dbReference type="GO" id="GO:0005737">
    <property type="term" value="C:cytoplasm"/>
    <property type="evidence" value="ECO:0007669"/>
    <property type="project" value="TreeGrafter"/>
</dbReference>
<dbReference type="SMART" id="SM00490">
    <property type="entry name" value="HELICc"/>
    <property type="match status" value="1"/>
</dbReference>
<sequence length="1666" mass="186787">MARITFIDTEIEPKTGKVLDIGGVRENGVCFHGNSVADFTGFLKGADFVCGHNIIDHDLKYVRDAVKAAGVAEGNAVDTLWLSPLLFPKKPYHSLVKDDKLQSDDFNNPLNDSKKAKILFDDEVSAFGALDEELKEIYFRLLGGSREFGAFFRVVGYDGSGSRGHSKELQDHVRERQEGTMSRLRRGLMSIFRSEGSSEAENAAVAETAGLIRERFQGKICSNADIEGMVRKWPVALAYCLALTDVLDSDGKVRSITPRWVLHNCPEVETLMFRLRSSPCLEGCPYCDKALDIHAGLKRWFGFSSFREYAGEPLQENAVRAAVENRSLLAVFPTGGGKSLTFQLPALMAGENTGGLTVVISPLQSLMKDQVDNLEKKEIVEAVTINGLLDPIERAKSIERVEDGSASLLYIAPESLRSKTVERLLLGRKIVRFVIDEAHCFSAWGQDFRVDYLYIADFIKSLQQKKNLQESIPVSCFTATAKPKVIEDICRYFKDRLSLDLKLFSTGVSRNNLHYKVLLEADEESKYLTLRRLIDERTCPVIVYVSRTGKAESLAARLAKDGFAARAYHGKMDPDEKTANQDSFMRGDTRIIVATSAFGMGVDKSDVGLVVHYQISDSLENYVQEAGRAGRDEHINADCYVLFNEEDLSKHFILLNQTKLTIKEIQQVWNAVKSLTKIRSKVSNSALEIARMAGWDDGMKDIETRVRTAIASLEQAGYLKRGQNMPRVYATGILTDTAQEAIDRISASSRFEENEKVQAVRIIRRLISSRSVKRAQGDEAESRVDYISDHLGIPKEQVIHIIGLLREEKILADTKDLTAYIRKGENSGRAMHIVRDFNVTENFLLSHIDEHGVLLDLKGLNGEAERSECKGVDLNRMKIILNFWSIKKWIEKSPHGNSKNYYKARCLVQKDKLEERMRARQELAVFITDYLYERMSVQSGESDGCIQTAEGDAVPVEFSVLGLKEAYENSLSVFSPAVSSADVEDALFYLSRIGAIKIEGGFLVIYNGMSIERLVKDNSRRYKLDDYHNLSEFYKNKIQQIHIVGEYARKMIDDYEGALQFVEDYFSLNYPSFLRKYFKGRQDEITNTVTPSKFRQLFGDLSPAQLKIINDRNAKYIVVAAGPGSGKTKVLVHKLASLLMMEDVKHEQLLMLTFSRAAAMEFRRRLYDLIGNAASYVEIKTFHSYCFDLLGKTGSLEQSEMVVAAAVEKIAAGEVDMSRITKTVLVIDEAQDMDENEFNLVKALMDRNEDMRVIAVGDDDQNIYEFRGSSSRYMEEILKMEGAVKYELSENFRSRRNLVEFSNAFAASIAHRLKKYPIVSRREEDGSLAVVRYCSQNLELPLVKAIAATGLSGTTAVLVHTNNEALIATGLLLKNGVPARLIQSNEDFSLASLAEISYFMGIAGIRRDGPTVSSEEWAGARRCMSDRFARSSMLGVCLDIVDDFEASCPDDTSGSGQGKVIYKSDFELFLRESSLEDFTRADTSAILVSTIHKVKGKEFDNVFLMLDGFKCSGDKERRQLYVALTRAKNSLSIHINTPLFDNITAPGLKRLEDNAVCEKADEMTLLLTMRDVNLGSFEYSQKVVHSLVSGDALQFGADRLLANGKFLMFFSDRFKQNLSSLQSQGYSIDSAEAAFILWWKAKDATAPILIVLPKIHLVRLSHISDL</sequence>
<dbReference type="Pfam" id="PF13538">
    <property type="entry name" value="UvrD_C_2"/>
    <property type="match status" value="1"/>
</dbReference>
<dbReference type="InterPro" id="IPR036397">
    <property type="entry name" value="RNaseH_sf"/>
</dbReference>
<keyword evidence="4 10" id="KW-0347">Helicase</keyword>
<dbReference type="PANTHER" id="PTHR13710">
    <property type="entry name" value="DNA HELICASE RECQ FAMILY MEMBER"/>
    <property type="match status" value="1"/>
</dbReference>
<evidence type="ECO:0000256" key="6">
    <source>
        <dbReference type="ARBA" id="ARBA00023125"/>
    </source>
</evidence>
<dbReference type="GO" id="GO:0005524">
    <property type="term" value="F:ATP binding"/>
    <property type="evidence" value="ECO:0007669"/>
    <property type="project" value="UniProtKB-UniRule"/>
</dbReference>
<dbReference type="CDD" id="cd18809">
    <property type="entry name" value="SF1_C_RecD"/>
    <property type="match status" value="1"/>
</dbReference>
<dbReference type="GO" id="GO:0006310">
    <property type="term" value="P:DNA recombination"/>
    <property type="evidence" value="ECO:0007669"/>
    <property type="project" value="InterPro"/>
</dbReference>
<feature type="domain" description="Helicase C-terminal" evidence="12">
    <location>
        <begin position="529"/>
        <end position="676"/>
    </location>
</feature>
<dbReference type="Gene3D" id="3.40.50.300">
    <property type="entry name" value="P-loop containing nucleotide triphosphate hydrolases"/>
    <property type="match status" value="4"/>
</dbReference>
<dbReference type="EC" id="5.6.2.4" evidence="9"/>
<dbReference type="Gene3D" id="3.30.420.10">
    <property type="entry name" value="Ribonuclease H-like superfamily/Ribonuclease H"/>
    <property type="match status" value="1"/>
</dbReference>
<dbReference type="InterPro" id="IPR014016">
    <property type="entry name" value="UvrD-like_ATP-bd"/>
</dbReference>
<comment type="similarity">
    <text evidence="1">Belongs to the helicase family. RecQ subfamily.</text>
</comment>
<proteinExistence type="inferred from homology"/>